<comment type="caution">
    <text evidence="3">The sequence shown here is derived from an EMBL/GenBank/DDBJ whole genome shotgun (WGS) entry which is preliminary data.</text>
</comment>
<dbReference type="AlphaFoldDB" id="A0AB36J596"/>
<dbReference type="EMBL" id="MPTO01000050">
    <property type="protein sequence ID" value="OME10249.1"/>
    <property type="molecule type" value="Genomic_DNA"/>
</dbReference>
<evidence type="ECO:0000313" key="3">
    <source>
        <dbReference type="EMBL" id="OME10249.1"/>
    </source>
</evidence>
<protein>
    <recommendedName>
        <fullName evidence="5">TraD/TraG TraM recognition site domain-containing protein</fullName>
    </recommendedName>
</protein>
<keyword evidence="2" id="KW-0812">Transmembrane</keyword>
<gene>
    <name evidence="3" type="ORF">BSK47_30990</name>
</gene>
<evidence type="ECO:0008006" key="5">
    <source>
        <dbReference type="Google" id="ProtNLM"/>
    </source>
</evidence>
<evidence type="ECO:0000313" key="4">
    <source>
        <dbReference type="Proteomes" id="UP000187323"/>
    </source>
</evidence>
<organism evidence="3 4">
    <name type="scientific">Paenibacillus odorifer</name>
    <dbReference type="NCBI Taxonomy" id="189426"/>
    <lineage>
        <taxon>Bacteria</taxon>
        <taxon>Bacillati</taxon>
        <taxon>Bacillota</taxon>
        <taxon>Bacilli</taxon>
        <taxon>Bacillales</taxon>
        <taxon>Paenibacillaceae</taxon>
        <taxon>Paenibacillus</taxon>
    </lineage>
</organism>
<dbReference type="InterPro" id="IPR027417">
    <property type="entry name" value="P-loop_NTPase"/>
</dbReference>
<proteinExistence type="predicted"/>
<evidence type="ECO:0000256" key="1">
    <source>
        <dbReference type="SAM" id="MobiDB-lite"/>
    </source>
</evidence>
<dbReference type="RefSeq" id="WP_076138886.1">
    <property type="nucleotide sequence ID" value="NZ_MPTN01000056.1"/>
</dbReference>
<reference evidence="3 4" key="1">
    <citation type="submission" date="2016-10" db="EMBL/GenBank/DDBJ databases">
        <title>Paenibacillus species isolates.</title>
        <authorList>
            <person name="Beno S.M."/>
        </authorList>
    </citation>
    <scope>NUCLEOTIDE SEQUENCE [LARGE SCALE GENOMIC DNA]</scope>
    <source>
        <strain evidence="3 4">FSL H7-0918</strain>
    </source>
</reference>
<feature type="compositionally biased region" description="Acidic residues" evidence="1">
    <location>
        <begin position="299"/>
        <end position="310"/>
    </location>
</feature>
<feature type="region of interest" description="Disordered" evidence="1">
    <location>
        <begin position="294"/>
        <end position="317"/>
    </location>
</feature>
<evidence type="ECO:0000256" key="2">
    <source>
        <dbReference type="SAM" id="Phobius"/>
    </source>
</evidence>
<accession>A0AB36J596</accession>
<feature type="transmembrane region" description="Helical" evidence="2">
    <location>
        <begin position="61"/>
        <end position="81"/>
    </location>
</feature>
<sequence length="671" mass="77694">MTEKSYQERENELLRASMFADIREDIQFMGLSVSDIGWIIGVTFLMGTTVFLLPISFIIKLLWLITVFVTILMSRILKWSYRFRRLTHYIKHPKEGSGDSMDSLLGVTEDGWFYRSGKTIHIMLNVQSPPWETAVFSQKKQRIGGFETFLRSLVREGFECDITEEQIPDFRHEIWNVKKEKRSVSEGIERRKVKRLQLFEELAKSGSAKRSEYTIRLSISEFDLTIRQREDEPKGLSKAELKRHRLIAELRQRKDRVLNGLIQSGHECTIISGFSIPELTSRHWDRTVWEEWKASQGTWEEEEEEEETNDEPSNSQKSLIESVVLAIEGQREDAVIPTNDIDLRKNEDDFIFQPEHGEDPEILSVNNEAAVTMEDNAVGENNESKADSVESEDIVVPVINLTIMIRIIKYLNFIKHKLLDLKDLHFPKLKKLIYMFPKKSSKVESTIEIEEEEIVVENGKITKELVGVNIFTSPTSSGKSFVAANIAVANSDNERTVSLIDLSPHFGTLTLINPLQIDGEYAKWKSWSSRQVSGLSIFTPLEFPEIEEVQNLINSRLRVGAVVIDLPWNYPGRSYLTNQYDTIAIIDTDYHHWMRWETEVSNWKGEVWLNQVDVDMDLKMSALVKEHFKKEIDKKIPFFQNANQMLFQGRPLAIDPQARPFFVHSERSVEE</sequence>
<keyword evidence="2" id="KW-0472">Membrane</keyword>
<dbReference type="SUPFAM" id="SSF52540">
    <property type="entry name" value="P-loop containing nucleoside triphosphate hydrolases"/>
    <property type="match status" value="1"/>
</dbReference>
<name>A0AB36J596_9BACL</name>
<keyword evidence="2" id="KW-1133">Transmembrane helix</keyword>
<dbReference type="Proteomes" id="UP000187323">
    <property type="component" value="Unassembled WGS sequence"/>
</dbReference>